<feature type="region of interest" description="Disordered" evidence="1">
    <location>
        <begin position="784"/>
        <end position="813"/>
    </location>
</feature>
<proteinExistence type="predicted"/>
<evidence type="ECO:0000313" key="3">
    <source>
        <dbReference type="Proteomes" id="UP000758155"/>
    </source>
</evidence>
<feature type="region of interest" description="Disordered" evidence="1">
    <location>
        <begin position="162"/>
        <end position="186"/>
    </location>
</feature>
<gene>
    <name evidence="2" type="ORF">E8E12_009868</name>
</gene>
<comment type="caution">
    <text evidence="2">The sequence shown here is derived from an EMBL/GenBank/DDBJ whole genome shotgun (WGS) entry which is preliminary data.</text>
</comment>
<organism evidence="2 3">
    <name type="scientific">Didymella heteroderae</name>
    <dbReference type="NCBI Taxonomy" id="1769908"/>
    <lineage>
        <taxon>Eukaryota</taxon>
        <taxon>Fungi</taxon>
        <taxon>Dikarya</taxon>
        <taxon>Ascomycota</taxon>
        <taxon>Pezizomycotina</taxon>
        <taxon>Dothideomycetes</taxon>
        <taxon>Pleosporomycetidae</taxon>
        <taxon>Pleosporales</taxon>
        <taxon>Pleosporineae</taxon>
        <taxon>Didymellaceae</taxon>
        <taxon>Didymella</taxon>
    </lineage>
</organism>
<feature type="region of interest" description="Disordered" evidence="1">
    <location>
        <begin position="205"/>
        <end position="225"/>
    </location>
</feature>
<dbReference type="AlphaFoldDB" id="A0A9P4WX57"/>
<dbReference type="OrthoDB" id="3794705at2759"/>
<feature type="region of interest" description="Disordered" evidence="1">
    <location>
        <begin position="1"/>
        <end position="74"/>
    </location>
</feature>
<evidence type="ECO:0000313" key="2">
    <source>
        <dbReference type="EMBL" id="KAF3044115.1"/>
    </source>
</evidence>
<feature type="region of interest" description="Disordered" evidence="1">
    <location>
        <begin position="325"/>
        <end position="353"/>
    </location>
</feature>
<name>A0A9P4WX57_9PLEO</name>
<reference evidence="2" key="1">
    <citation type="submission" date="2019-04" db="EMBL/GenBank/DDBJ databases">
        <title>Sequencing of skin fungus with MAO and IRED activity.</title>
        <authorList>
            <person name="Marsaioli A.J."/>
            <person name="Bonatto J.M.C."/>
            <person name="Reis Junior O."/>
        </authorList>
    </citation>
    <scope>NUCLEOTIDE SEQUENCE</scope>
    <source>
        <strain evidence="2">28M1</strain>
    </source>
</reference>
<feature type="compositionally biased region" description="Acidic residues" evidence="1">
    <location>
        <begin position="338"/>
        <end position="352"/>
    </location>
</feature>
<feature type="compositionally biased region" description="Low complexity" evidence="1">
    <location>
        <begin position="9"/>
        <end position="18"/>
    </location>
</feature>
<keyword evidence="3" id="KW-1185">Reference proteome</keyword>
<evidence type="ECO:0000256" key="1">
    <source>
        <dbReference type="SAM" id="MobiDB-lite"/>
    </source>
</evidence>
<sequence length="872" mass="95451">MPNRSLGKTSTSPSTPQPLTVDNVRRLIKGISVSSKKPKASRPVSPERTFLCQDKKYPRTLPKPPLPSQKTHATSTLAVHWRGDDRELFRLDPAAKYNIRDYLLEQCKARTQTTNELTKPTGTKVVFVLRFNDDDMEQEALCVETNATTLYGIYNIRNAHSSTKEAPVSRKMSRSSAKDVGPRRLPRSRGITSLARLMASAIEEDFPLPDRELDSDSDGDQDESAPLLHTAALDTITEGNEDEEMNNAFVDVVDLGAPEYRRDPGSANHPEGYGRFKDDSHTHNVVDAELDFQERFTTNHNGRDSAAYYRKWRTLKHDHAETMVPGQSSLRNPVGRTEEEEDEGASDDELNDPTEQLLRLIAKKYGPLTLEGQKMKPAEADTNCSEQCSAKVTDYFDRDPYDDPWLSGQPFDDENEGAVSEPSTMFEGVADFSDDDATVSAAVTAKAQTDSDSVVSEEALEKLLNTSHEDFVNGYVRRYEVMRKKAAHSKQVRNNAARPTVPLGASEEAPVVTYVTVAVAGQVVVLPELVVTAATPASSPIKDVIHSPDLLTESETVVPNTPDASHGVYDAVSAEHIESAAPYNGPAQAPAVVPDEAIASQALPVIVSHSTAVVEPHSRPARVSSFCSSRDGSSLPASVFSRQTSVATKPSNESFRCGHMSLVDTLDLQIDAKPAPKTVSHHERSVSMPVLSSSASDISGTSINVSEQNHSALAQSLYFRPSTPIRASSGTNKYLTPIVEVQTSLSFTVPPTTILHSSTVMDNTDEDFSTPEFHCPLPKIRVSSKATRVPRGEPAQPMPASVFTDDSSFTDRRPRSDKFAAGIKDRFQNVASTTKQATQRALRSMKKMRAAAHYLVPAAFGSRNPFETVSRR</sequence>
<dbReference type="EMBL" id="SWKV01000010">
    <property type="protein sequence ID" value="KAF3044115.1"/>
    <property type="molecule type" value="Genomic_DNA"/>
</dbReference>
<dbReference type="Proteomes" id="UP000758155">
    <property type="component" value="Unassembled WGS sequence"/>
</dbReference>
<protein>
    <submittedName>
        <fullName evidence="2">Uncharacterized protein</fullName>
    </submittedName>
</protein>
<accession>A0A9P4WX57</accession>